<organism evidence="1 3">
    <name type="scientific">Brevundimonas diminuta</name>
    <name type="common">Pseudomonas diminuta</name>
    <dbReference type="NCBI Taxonomy" id="293"/>
    <lineage>
        <taxon>Bacteria</taxon>
        <taxon>Pseudomonadati</taxon>
        <taxon>Pseudomonadota</taxon>
        <taxon>Alphaproteobacteria</taxon>
        <taxon>Caulobacterales</taxon>
        <taxon>Caulobacteraceae</taxon>
        <taxon>Brevundimonas</taxon>
    </lineage>
</organism>
<sequence>MIALLTLFLLQDPVTDLGFLEVKGRRLDTRLTVEVNEDAPSQAIVVSSPVGIRCGAQRFEFDRYEAPRLCWIRAMSGTSVQLTARVPESWGEVWRVEWSGCEASDERSCAALISQNDLKITARFVHIGA</sequence>
<accession>A0A410P075</accession>
<evidence type="ECO:0000313" key="1">
    <source>
        <dbReference type="EMBL" id="QAT15503.1"/>
    </source>
</evidence>
<evidence type="ECO:0000313" key="3">
    <source>
        <dbReference type="Proteomes" id="UP000287388"/>
    </source>
</evidence>
<evidence type="ECO:0000313" key="2">
    <source>
        <dbReference type="EMBL" id="QQB90281.1"/>
    </source>
</evidence>
<dbReference type="RefSeq" id="WP_128720278.1">
    <property type="nucleotide sequence ID" value="NZ_BJNC01000004.1"/>
</dbReference>
<reference evidence="2 4" key="2">
    <citation type="submission" date="2020-12" db="EMBL/GenBank/DDBJ databases">
        <title>FDA dAtabase for Regulatory Grade micrObial Sequences (FDA-ARGOS): Supporting development and validation of Infectious Disease Dx tests.</title>
        <authorList>
            <person name="Kerrigan L."/>
            <person name="Long C."/>
            <person name="Tallon L."/>
            <person name="Sadzewicz L."/>
            <person name="Zhao X."/>
            <person name="Boylan J."/>
            <person name="Ott S."/>
            <person name="Bowen H."/>
            <person name="Vavikolanu K."/>
            <person name="Mehta A."/>
            <person name="Aluvathingal J."/>
            <person name="Nadendla S."/>
            <person name="Yan Y."/>
            <person name="Sichtig H."/>
        </authorList>
    </citation>
    <scope>NUCLEOTIDE SEQUENCE [LARGE SCALE GENOMIC DNA]</scope>
    <source>
        <strain evidence="2 4">FDAARGOS_1026</strain>
    </source>
</reference>
<evidence type="ECO:0000313" key="4">
    <source>
        <dbReference type="Proteomes" id="UP000596117"/>
    </source>
</evidence>
<dbReference type="AlphaFoldDB" id="A0A410P075"/>
<dbReference type="KEGG" id="bdm:EQG53_14760"/>
<dbReference type="EMBL" id="CP066026">
    <property type="protein sequence ID" value="QQB90281.1"/>
    <property type="molecule type" value="Genomic_DNA"/>
</dbReference>
<dbReference type="EMBL" id="CP035093">
    <property type="protein sequence ID" value="QAT15503.1"/>
    <property type="molecule type" value="Genomic_DNA"/>
</dbReference>
<keyword evidence="4" id="KW-1185">Reference proteome</keyword>
<gene>
    <name evidence="1" type="ORF">EQG53_14760</name>
    <name evidence="2" type="ORF">I6H83_07690</name>
</gene>
<protein>
    <submittedName>
        <fullName evidence="1">Uncharacterized protein</fullName>
    </submittedName>
</protein>
<proteinExistence type="predicted"/>
<dbReference type="Proteomes" id="UP000596117">
    <property type="component" value="Chromosome"/>
</dbReference>
<name>A0A410P075_BREDI</name>
<dbReference type="Proteomes" id="UP000287388">
    <property type="component" value="Chromosome"/>
</dbReference>
<reference evidence="1 3" key="1">
    <citation type="submission" date="2019-01" db="EMBL/GenBank/DDBJ databases">
        <title>Brevundimonas diminuta Genome sequencing and assembly.</title>
        <authorList>
            <person name="Chen H."/>
        </authorList>
    </citation>
    <scope>NUCLEOTIDE SEQUENCE [LARGE SCALE GENOMIC DNA]</scope>
    <source>
        <strain evidence="1">ATCC</strain>
        <strain evidence="3">ATCC(B) 19146</strain>
    </source>
</reference>